<keyword evidence="4" id="KW-0808">Transferase</keyword>
<evidence type="ECO:0000259" key="5">
    <source>
        <dbReference type="Pfam" id="PF02441"/>
    </source>
</evidence>
<feature type="non-terminal residue" evidence="6">
    <location>
        <position position="1"/>
    </location>
</feature>
<keyword evidence="2" id="KW-0285">Flavoprotein</keyword>
<dbReference type="GO" id="GO:0004659">
    <property type="term" value="F:prenyltransferase activity"/>
    <property type="evidence" value="ECO:0007669"/>
    <property type="project" value="UniProtKB-KW"/>
</dbReference>
<dbReference type="Pfam" id="PF02441">
    <property type="entry name" value="Flavoprotein"/>
    <property type="match status" value="1"/>
</dbReference>
<feature type="domain" description="Flavoprotein" evidence="5">
    <location>
        <begin position="1"/>
        <end position="72"/>
    </location>
</feature>
<dbReference type="Proteomes" id="UP000886130">
    <property type="component" value="Unassembled WGS sequence"/>
</dbReference>
<evidence type="ECO:0000256" key="2">
    <source>
        <dbReference type="ARBA" id="ARBA00022630"/>
    </source>
</evidence>
<dbReference type="SUPFAM" id="SSF52507">
    <property type="entry name" value="Homo-oligomeric flavin-containing Cys decarboxylases, HFCD"/>
    <property type="match status" value="1"/>
</dbReference>
<sequence length="85" mass="9582">LLTRVAAVALKERKKIILVPRETPLSAVVLKNMYELSKLGVVILPPVPAFYLRPRSIENVVDYVVGKILDVLGIKHELYTPYSPR</sequence>
<organism evidence="6">
    <name type="scientific">Candidatus Aciduliprofundum boonei</name>
    <dbReference type="NCBI Taxonomy" id="379547"/>
    <lineage>
        <taxon>Archaea</taxon>
        <taxon>Methanobacteriati</taxon>
        <taxon>Thermoplasmatota</taxon>
        <taxon>DHVE2 group</taxon>
        <taxon>Candidatus Aciduliprofundum</taxon>
    </lineage>
</organism>
<name>A0A7J3T8I7_9ARCH</name>
<comment type="caution">
    <text evidence="6">The sequence shown here is derived from an EMBL/GenBank/DDBJ whole genome shotgun (WGS) entry which is preliminary data.</text>
</comment>
<keyword evidence="3" id="KW-0288">FMN</keyword>
<dbReference type="InterPro" id="IPR003382">
    <property type="entry name" value="Flavoprotein"/>
</dbReference>
<dbReference type="Gene3D" id="3.40.50.1950">
    <property type="entry name" value="Flavin prenyltransferase-like"/>
    <property type="match status" value="1"/>
</dbReference>
<gene>
    <name evidence="6" type="ORF">ENL31_00330</name>
</gene>
<evidence type="ECO:0000256" key="1">
    <source>
        <dbReference type="ARBA" id="ARBA00022602"/>
    </source>
</evidence>
<dbReference type="InterPro" id="IPR036551">
    <property type="entry name" value="Flavin_trans-like"/>
</dbReference>
<evidence type="ECO:0000256" key="3">
    <source>
        <dbReference type="ARBA" id="ARBA00022643"/>
    </source>
</evidence>
<protein>
    <submittedName>
        <fullName evidence="6">UbiX family flavin prenyltransferase</fullName>
    </submittedName>
</protein>
<keyword evidence="1" id="KW-0637">Prenyltransferase</keyword>
<evidence type="ECO:0000256" key="4">
    <source>
        <dbReference type="ARBA" id="ARBA00022679"/>
    </source>
</evidence>
<dbReference type="NCBIfam" id="TIGR00421">
    <property type="entry name" value="ubiX_pad"/>
    <property type="match status" value="1"/>
</dbReference>
<dbReference type="AlphaFoldDB" id="A0A7J3T8I7"/>
<proteinExistence type="predicted"/>
<evidence type="ECO:0000313" key="6">
    <source>
        <dbReference type="EMBL" id="HHE75559.1"/>
    </source>
</evidence>
<dbReference type="EMBL" id="DRTM01000025">
    <property type="protein sequence ID" value="HHE75559.1"/>
    <property type="molecule type" value="Genomic_DNA"/>
</dbReference>
<dbReference type="InterPro" id="IPR004507">
    <property type="entry name" value="UbiX-like"/>
</dbReference>
<reference evidence="6" key="1">
    <citation type="journal article" date="2020" name="mSystems">
        <title>Genome- and Community-Level Interaction Insights into Carbon Utilization and Element Cycling Functions of Hydrothermarchaeota in Hydrothermal Sediment.</title>
        <authorList>
            <person name="Zhou Z."/>
            <person name="Liu Y."/>
            <person name="Xu W."/>
            <person name="Pan J."/>
            <person name="Luo Z.H."/>
            <person name="Li M."/>
        </authorList>
    </citation>
    <scope>NUCLEOTIDE SEQUENCE [LARGE SCALE GENOMIC DNA]</scope>
    <source>
        <strain evidence="6">HyVt-85</strain>
    </source>
</reference>
<accession>A0A7J3T8I7</accession>